<evidence type="ECO:0000313" key="2">
    <source>
        <dbReference type="Proteomes" id="UP000271162"/>
    </source>
</evidence>
<organism evidence="3">
    <name type="scientific">Nippostrongylus brasiliensis</name>
    <name type="common">Rat hookworm</name>
    <dbReference type="NCBI Taxonomy" id="27835"/>
    <lineage>
        <taxon>Eukaryota</taxon>
        <taxon>Metazoa</taxon>
        <taxon>Ecdysozoa</taxon>
        <taxon>Nematoda</taxon>
        <taxon>Chromadorea</taxon>
        <taxon>Rhabditida</taxon>
        <taxon>Rhabditina</taxon>
        <taxon>Rhabditomorpha</taxon>
        <taxon>Strongyloidea</taxon>
        <taxon>Heligmosomidae</taxon>
        <taxon>Nippostrongylus</taxon>
    </lineage>
</organism>
<evidence type="ECO:0000313" key="3">
    <source>
        <dbReference type="WBParaSite" id="NBR_0001571401-mRNA-1"/>
    </source>
</evidence>
<evidence type="ECO:0000313" key="1">
    <source>
        <dbReference type="EMBL" id="VDL79309.1"/>
    </source>
</evidence>
<dbReference type="AlphaFoldDB" id="A0A0N4YG03"/>
<dbReference type="Proteomes" id="UP000271162">
    <property type="component" value="Unassembled WGS sequence"/>
</dbReference>
<name>A0A0N4YG03_NIPBR</name>
<proteinExistence type="predicted"/>
<accession>A0A0N4YG03</accession>
<gene>
    <name evidence="1" type="ORF">NBR_LOCUS15715</name>
</gene>
<dbReference type="EMBL" id="UYSL01021853">
    <property type="protein sequence ID" value="VDL79309.1"/>
    <property type="molecule type" value="Genomic_DNA"/>
</dbReference>
<sequence>MSQSAYFCQKVKDAHRQNTVAETALEGATFKDDRQRISLANQNIRIVLKKSELTEVIPALSIALSSECNALFHVISSCTGSQNGTEACREGMGALCTALEDLVEAAAQLARGDQVEKIYDAQQELETSKLNGESCGWQSYYVGLNVSNALQSLQSNTV</sequence>
<keyword evidence="2" id="KW-1185">Reference proteome</keyword>
<protein>
    <submittedName>
        <fullName evidence="3">I/LWEQ domain-containing protein</fullName>
    </submittedName>
</protein>
<dbReference type="WBParaSite" id="NBR_0001571401-mRNA-1">
    <property type="protein sequence ID" value="NBR_0001571401-mRNA-1"/>
    <property type="gene ID" value="NBR_0001571401"/>
</dbReference>
<reference evidence="1 2" key="2">
    <citation type="submission" date="2018-11" db="EMBL/GenBank/DDBJ databases">
        <authorList>
            <consortium name="Pathogen Informatics"/>
        </authorList>
    </citation>
    <scope>NUCLEOTIDE SEQUENCE [LARGE SCALE GENOMIC DNA]</scope>
</reference>
<reference evidence="3" key="1">
    <citation type="submission" date="2017-02" db="UniProtKB">
        <authorList>
            <consortium name="WormBaseParasite"/>
        </authorList>
    </citation>
    <scope>IDENTIFICATION</scope>
</reference>